<dbReference type="PANTHER" id="PTHR33116:SF84">
    <property type="entry name" value="RNA-DIRECTED DNA POLYMERASE"/>
    <property type="match status" value="1"/>
</dbReference>
<dbReference type="PROSITE" id="PS50878">
    <property type="entry name" value="RT_POL"/>
    <property type="match status" value="1"/>
</dbReference>
<dbReference type="InterPro" id="IPR026960">
    <property type="entry name" value="RVT-Znf"/>
</dbReference>
<dbReference type="Pfam" id="PF00078">
    <property type="entry name" value="RVT_1"/>
    <property type="match status" value="1"/>
</dbReference>
<dbReference type="InterPro" id="IPR025558">
    <property type="entry name" value="DUF4283"/>
</dbReference>
<reference evidence="3" key="2">
    <citation type="submission" date="2022-01" db="EMBL/GenBank/DDBJ databases">
        <authorList>
            <person name="Yamashiro T."/>
            <person name="Shiraishi A."/>
            <person name="Satake H."/>
            <person name="Nakayama K."/>
        </authorList>
    </citation>
    <scope>NUCLEOTIDE SEQUENCE</scope>
</reference>
<evidence type="ECO:0000259" key="2">
    <source>
        <dbReference type="PROSITE" id="PS50878"/>
    </source>
</evidence>
<dbReference type="GO" id="GO:0003964">
    <property type="term" value="F:RNA-directed DNA polymerase activity"/>
    <property type="evidence" value="ECO:0007669"/>
    <property type="project" value="UniProtKB-KW"/>
</dbReference>
<reference evidence="3" key="1">
    <citation type="journal article" date="2022" name="Int. J. Mol. Sci.">
        <title>Draft Genome of Tanacetum Coccineum: Genomic Comparison of Closely Related Tanacetum-Family Plants.</title>
        <authorList>
            <person name="Yamashiro T."/>
            <person name="Shiraishi A."/>
            <person name="Nakayama K."/>
            <person name="Satake H."/>
        </authorList>
    </citation>
    <scope>NUCLEOTIDE SEQUENCE</scope>
</reference>
<feature type="compositionally biased region" description="Basic and acidic residues" evidence="1">
    <location>
        <begin position="36"/>
        <end position="46"/>
    </location>
</feature>
<organism evidence="3 4">
    <name type="scientific">Tanacetum coccineum</name>
    <dbReference type="NCBI Taxonomy" id="301880"/>
    <lineage>
        <taxon>Eukaryota</taxon>
        <taxon>Viridiplantae</taxon>
        <taxon>Streptophyta</taxon>
        <taxon>Embryophyta</taxon>
        <taxon>Tracheophyta</taxon>
        <taxon>Spermatophyta</taxon>
        <taxon>Magnoliopsida</taxon>
        <taxon>eudicotyledons</taxon>
        <taxon>Gunneridae</taxon>
        <taxon>Pentapetalae</taxon>
        <taxon>asterids</taxon>
        <taxon>campanulids</taxon>
        <taxon>Asterales</taxon>
        <taxon>Asteraceae</taxon>
        <taxon>Asteroideae</taxon>
        <taxon>Anthemideae</taxon>
        <taxon>Anthemidinae</taxon>
        <taxon>Tanacetum</taxon>
    </lineage>
</organism>
<name>A0ABQ5C284_9ASTR</name>
<accession>A0ABQ5C284</accession>
<keyword evidence="3" id="KW-0808">Transferase</keyword>
<dbReference type="Pfam" id="PF13966">
    <property type="entry name" value="zf-RVT"/>
    <property type="match status" value="1"/>
</dbReference>
<dbReference type="InterPro" id="IPR000477">
    <property type="entry name" value="RT_dom"/>
</dbReference>
<keyword evidence="3" id="KW-0548">Nucleotidyltransferase</keyword>
<dbReference type="CDD" id="cd01650">
    <property type="entry name" value="RT_nLTR_like"/>
    <property type="match status" value="1"/>
</dbReference>
<feature type="region of interest" description="Disordered" evidence="1">
    <location>
        <begin position="36"/>
        <end position="84"/>
    </location>
</feature>
<evidence type="ECO:0000313" key="3">
    <source>
        <dbReference type="EMBL" id="GJT20143.1"/>
    </source>
</evidence>
<dbReference type="EMBL" id="BQNB010013776">
    <property type="protein sequence ID" value="GJT20143.1"/>
    <property type="molecule type" value="Genomic_DNA"/>
</dbReference>
<dbReference type="Pfam" id="PF14111">
    <property type="entry name" value="DUF4283"/>
    <property type="match status" value="1"/>
</dbReference>
<feature type="domain" description="Reverse transcriptase" evidence="2">
    <location>
        <begin position="827"/>
        <end position="1081"/>
    </location>
</feature>
<sequence length="1527" mass="176118">MSKTRSSKRVTRIPLKFGDSICTFTSKHNKHRINDLVENEKNRIDNGNECSNEGESCEEENGENGEQGKEVNSGQGMDGWGKNMNGNNECAKSCQGNVSVSEPLIDITTNIGNDNIPDNNIHVNNHTNRSESKIKFESYAKVVNSGSTELSKELVYIPTGTNDNGDEVVIFEEELVEEGSKLKYNLRRMWERHGLAEIIAEGNDLRIFKFKSAEGMNYVLDQSPWMVNGKPLVVQKWDPDVCFEKSEPSGYARILVEIEAKKGIQDQIEIVYKDAMNYTKKTKFVKAEYNWKPNLCVHCEVFGHSDKTCKIQMKNDEGNLHGKNQRASDGGIKDGRNELFTEVRRKQKSYNNNAGPSTSNFQNQRRVIEAPSLEKVWRVNNDTMESLKKSANKYVVLSTEEEEVENICYDNRSIVDWYILKKQKPKVEEMVNWTYEMKQYFKYKWEALNRNDIDSEDENEVMEVNDPAIVNLIAEEIQGGINNELKQKEAVNLIREEKVQFCAFIETHLKIKTIDKVGRKVFGNWDWSSNIQHSPTCCRIMFGWNPNLEHAVGMSHRNIDMQEFYETVNTLEVKDICSSGFQFTWTKSLKNPNCVVLKKLDRILVNDEFMKQHQKAHGIFLPYGISDHSPAVLTIHDGYCQKSKAFGFSNFVANKDKFIDIVKDGWRDDVPGCHMFRLVRKLKNLKKPLRKLSWNQGNVHDRVNILKDELKKCQKAVDKNPFDKDVKIKAAQVLGDYMEAKQFVLHFKNFLGESKAVRSTEDNIFTNKISAEDADMMIREVSSKEIKDAIFDIDSNKASGPDGYSSEFFKKAWEVVGDDVCLAISTPNKVSEFRHIACCNVMYKCISKILTNRIKHGLSKVVNINQSAFIPGRHIQDNILLAQELMRGYNRKNGHKRCAMQIDIQKAYDTVSWRFLEDILRKFGFPNMMFKWIMACITSSTFSICLNGEIHGYFKGGRGLRQRDPISPYLFTLVMEVFNLIMCKNINDSPDYGYHFGCKDLKLSHLCFADDLLVICKGNKESMEVVKKSLEEFSEVSGLNPNLGKSIIFFGSIKEREKLDLLEILPFKCGKLPVRYLGVTLLAKRLSVMDCKVLTEKVEERINCWRNKHLSYAGRIQLLASVMSSMQIYWASVHLLPNSVIKDLDKLFKKFLWNSGDSAQGKARVAWKIVCRPKEHGGLGLKPLKQWNETLLIRHFWKIIENKDSLWAKWVNVVRLKGKSIWDVVADKSDSWGWKTMLKTRDTVRKHVWYKVGNGKSTSVLYDKWCEYGPLSDFISKRDIYEARIKDNVVITDMMDGDRWKWPVEWLTKFPVLRSIAPPKLQSGKEDEILWINNQSQRVQFSTSQAWETLKEELPVVHWRHVVWYSQLIPRHAFILWLAIQGKLLTQDRMEKWQNVADLKCALCNQCADSHDHLFFKGVWISEFSNEELDWDHNTANSCFLPPYDVDVVGYEFCSQVLVLQRALYLGNKNLSPVLILLSQWMGIIEQCAVKGNVAKRDCVPEQLLSKVYLLLLVWISVRTRVLPLSW</sequence>
<evidence type="ECO:0000256" key="1">
    <source>
        <dbReference type="SAM" id="MobiDB-lite"/>
    </source>
</evidence>
<dbReference type="InterPro" id="IPR036691">
    <property type="entry name" value="Endo/exonu/phosph_ase_sf"/>
</dbReference>
<dbReference type="PANTHER" id="PTHR33116">
    <property type="entry name" value="REVERSE TRANSCRIPTASE ZINC-BINDING DOMAIN-CONTAINING PROTEIN-RELATED-RELATED"/>
    <property type="match status" value="1"/>
</dbReference>
<dbReference type="InterPro" id="IPR043502">
    <property type="entry name" value="DNA/RNA_pol_sf"/>
</dbReference>
<dbReference type="Proteomes" id="UP001151760">
    <property type="component" value="Unassembled WGS sequence"/>
</dbReference>
<protein>
    <submittedName>
        <fullName evidence="3">RNA-directed DNA polymerase, eukaryota, reverse transcriptase zinc-binding domain protein</fullName>
    </submittedName>
</protein>
<comment type="caution">
    <text evidence="3">The sequence shown here is derived from an EMBL/GenBank/DDBJ whole genome shotgun (WGS) entry which is preliminary data.</text>
</comment>
<proteinExistence type="predicted"/>
<keyword evidence="3" id="KW-0695">RNA-directed DNA polymerase</keyword>
<gene>
    <name evidence="3" type="ORF">Tco_0878849</name>
</gene>
<dbReference type="SUPFAM" id="SSF56672">
    <property type="entry name" value="DNA/RNA polymerases"/>
    <property type="match status" value="1"/>
</dbReference>
<evidence type="ECO:0000313" key="4">
    <source>
        <dbReference type="Proteomes" id="UP001151760"/>
    </source>
</evidence>
<keyword evidence="4" id="KW-1185">Reference proteome</keyword>
<dbReference type="SUPFAM" id="SSF56219">
    <property type="entry name" value="DNase I-like"/>
    <property type="match status" value="1"/>
</dbReference>